<keyword evidence="1" id="KW-0805">Transcription regulation</keyword>
<feature type="region of interest" description="Disordered" evidence="5">
    <location>
        <begin position="91"/>
        <end position="115"/>
    </location>
</feature>
<name>A0ABR0BZ14_PURLI</name>
<dbReference type="PANTHER" id="PTHR47424">
    <property type="entry name" value="REGULATORY PROTEIN GAL4"/>
    <property type="match status" value="1"/>
</dbReference>
<dbReference type="Proteomes" id="UP001287286">
    <property type="component" value="Unassembled WGS sequence"/>
</dbReference>
<keyword evidence="2" id="KW-0238">DNA-binding</keyword>
<dbReference type="PROSITE" id="PS00463">
    <property type="entry name" value="ZN2_CY6_FUNGAL_1"/>
    <property type="match status" value="1"/>
</dbReference>
<dbReference type="InterPro" id="IPR036864">
    <property type="entry name" value="Zn2-C6_fun-type_DNA-bd_sf"/>
</dbReference>
<proteinExistence type="predicted"/>
<comment type="caution">
    <text evidence="7">The sequence shown here is derived from an EMBL/GenBank/DDBJ whole genome shotgun (WGS) entry which is preliminary data.</text>
</comment>
<keyword evidence="8" id="KW-1185">Reference proteome</keyword>
<dbReference type="Gene3D" id="4.10.240.10">
    <property type="entry name" value="Zn(2)-C6 fungal-type DNA-binding domain"/>
    <property type="match status" value="1"/>
</dbReference>
<protein>
    <submittedName>
        <fullName evidence="7">Transcriptional regulator family: Fungal Specific TF</fullName>
    </submittedName>
</protein>
<dbReference type="EMBL" id="JAWRVI010000020">
    <property type="protein sequence ID" value="KAK4089312.1"/>
    <property type="molecule type" value="Genomic_DNA"/>
</dbReference>
<organism evidence="7 8">
    <name type="scientific">Purpureocillium lilacinum</name>
    <name type="common">Paecilomyces lilacinus</name>
    <dbReference type="NCBI Taxonomy" id="33203"/>
    <lineage>
        <taxon>Eukaryota</taxon>
        <taxon>Fungi</taxon>
        <taxon>Dikarya</taxon>
        <taxon>Ascomycota</taxon>
        <taxon>Pezizomycotina</taxon>
        <taxon>Sordariomycetes</taxon>
        <taxon>Hypocreomycetidae</taxon>
        <taxon>Hypocreales</taxon>
        <taxon>Ophiocordycipitaceae</taxon>
        <taxon>Purpureocillium</taxon>
    </lineage>
</organism>
<dbReference type="CDD" id="cd12148">
    <property type="entry name" value="fungal_TF_MHR"/>
    <property type="match status" value="1"/>
</dbReference>
<dbReference type="SUPFAM" id="SSF57701">
    <property type="entry name" value="Zn2/Cys6 DNA-binding domain"/>
    <property type="match status" value="1"/>
</dbReference>
<gene>
    <name evidence="7" type="ORF">Purlil1_6301</name>
</gene>
<reference evidence="7 8" key="1">
    <citation type="journal article" date="2024" name="Microbiol. Resour. Announc.">
        <title>Genome annotations for the ascomycete fungi Trichoderma harzianum, Trichoderma aggressivum, and Purpureocillium lilacinum.</title>
        <authorList>
            <person name="Beijen E.P.W."/>
            <person name="Ohm R.A."/>
        </authorList>
    </citation>
    <scope>NUCLEOTIDE SEQUENCE [LARGE SCALE GENOMIC DNA]</scope>
    <source>
        <strain evidence="7 8">CBS 150709</strain>
    </source>
</reference>
<evidence type="ECO:0000256" key="2">
    <source>
        <dbReference type="ARBA" id="ARBA00023125"/>
    </source>
</evidence>
<evidence type="ECO:0000256" key="4">
    <source>
        <dbReference type="ARBA" id="ARBA00023242"/>
    </source>
</evidence>
<evidence type="ECO:0000313" key="7">
    <source>
        <dbReference type="EMBL" id="KAK4089312.1"/>
    </source>
</evidence>
<evidence type="ECO:0000259" key="6">
    <source>
        <dbReference type="PROSITE" id="PS50048"/>
    </source>
</evidence>
<sequence length="637" mass="71349">MHAKGRIGWKGSFVMTPHNDAAEEDRGSSPPGRSRRTRGKYSSKACVQCRSRKLKCSGNEPCQRCSGNGQPCIYSDDPAAAAEFLRRHNLSKQERSSCSRPRGHCLPSAEMEERMKRMESTLEALVSRLPTGNESRNSTEPQPPDDDDGFQGDTAFQAPLNAFNANLASIREKLGYQESASPRSHEEEMRSASHRAISHSSPTESSSSKSLENIRCGPRHLPFPSKAEYVQYLDFFFNDINPCHPCLNEADFRSRCQSLLTTRTIDPSDVCILALNYILFACTDILVHVSPVQERGRLPGWRWYLAADELMQKRKISGRGDLSLAQFLVYEALFPGQPFPETHSETTHSAYLSCMVAFAKFAGEIWDQVFAFSGPDGPELGEKITVLDARIQYWLNTTFLSMPFIPRGSSPTTRQLWQQSLVRTRMNHLRLLLRRRRMVSLNYGTTDGLVCGDVAMDIIRDIQAYAMEVDKPSSYRFHMAISLGGAIIVLATLLCRDLTTINLQDHRPSYTESYHLGMSMLRDLAVTLPSAGRIIDDLRKIVDVVDLIVQDRTPGALQHEDFTNLVPPNMDDLLPYSIVTAGRDMDTDQLEQIYGTGSTEMSELVGVDHGHAMPGVWDSWDSLELMMTPVGQGVPWV</sequence>
<evidence type="ECO:0000313" key="8">
    <source>
        <dbReference type="Proteomes" id="UP001287286"/>
    </source>
</evidence>
<keyword evidence="4" id="KW-0539">Nucleus</keyword>
<dbReference type="Pfam" id="PF00172">
    <property type="entry name" value="Zn_clus"/>
    <property type="match status" value="1"/>
</dbReference>
<evidence type="ECO:0000256" key="1">
    <source>
        <dbReference type="ARBA" id="ARBA00023015"/>
    </source>
</evidence>
<accession>A0ABR0BZ14</accession>
<feature type="compositionally biased region" description="Polar residues" evidence="5">
    <location>
        <begin position="130"/>
        <end position="140"/>
    </location>
</feature>
<feature type="region of interest" description="Disordered" evidence="5">
    <location>
        <begin position="177"/>
        <end position="211"/>
    </location>
</feature>
<feature type="compositionally biased region" description="Low complexity" evidence="5">
    <location>
        <begin position="198"/>
        <end position="210"/>
    </location>
</feature>
<dbReference type="InterPro" id="IPR001138">
    <property type="entry name" value="Zn2Cys6_DnaBD"/>
</dbReference>
<dbReference type="SMART" id="SM00066">
    <property type="entry name" value="GAL4"/>
    <property type="match status" value="1"/>
</dbReference>
<dbReference type="PROSITE" id="PS50048">
    <property type="entry name" value="ZN2_CY6_FUNGAL_2"/>
    <property type="match status" value="1"/>
</dbReference>
<dbReference type="InterPro" id="IPR051127">
    <property type="entry name" value="Fungal_SecMet_Regulators"/>
</dbReference>
<feature type="domain" description="Zn(2)-C6 fungal-type" evidence="6">
    <location>
        <begin position="45"/>
        <end position="74"/>
    </location>
</feature>
<feature type="region of interest" description="Disordered" evidence="5">
    <location>
        <begin position="1"/>
        <end position="41"/>
    </location>
</feature>
<evidence type="ECO:0000256" key="3">
    <source>
        <dbReference type="ARBA" id="ARBA00023163"/>
    </source>
</evidence>
<dbReference type="CDD" id="cd00067">
    <property type="entry name" value="GAL4"/>
    <property type="match status" value="1"/>
</dbReference>
<evidence type="ECO:0000256" key="5">
    <source>
        <dbReference type="SAM" id="MobiDB-lite"/>
    </source>
</evidence>
<dbReference type="PANTHER" id="PTHR47424:SF3">
    <property type="entry name" value="REGULATORY PROTEIN GAL4"/>
    <property type="match status" value="1"/>
</dbReference>
<feature type="region of interest" description="Disordered" evidence="5">
    <location>
        <begin position="128"/>
        <end position="155"/>
    </location>
</feature>
<keyword evidence="3" id="KW-0804">Transcription</keyword>